<gene>
    <name evidence="1" type="ORF">BDQ12DRAFT_728502</name>
</gene>
<accession>A0A5C3LL70</accession>
<protein>
    <recommendedName>
        <fullName evidence="3">CxC2-like cysteine cluster KDZ transposase-associated domain-containing protein</fullName>
    </recommendedName>
</protein>
<dbReference type="OrthoDB" id="3257768at2759"/>
<dbReference type="Pfam" id="PF18758">
    <property type="entry name" value="KDZ"/>
    <property type="match status" value="1"/>
</dbReference>
<dbReference type="EMBL" id="ML213668">
    <property type="protein sequence ID" value="TFK32656.1"/>
    <property type="molecule type" value="Genomic_DNA"/>
</dbReference>
<reference evidence="1 2" key="1">
    <citation type="journal article" date="2019" name="Nat. Ecol. Evol.">
        <title>Megaphylogeny resolves global patterns of mushroom evolution.</title>
        <authorList>
            <person name="Varga T."/>
            <person name="Krizsan K."/>
            <person name="Foldi C."/>
            <person name="Dima B."/>
            <person name="Sanchez-Garcia M."/>
            <person name="Sanchez-Ramirez S."/>
            <person name="Szollosi G.J."/>
            <person name="Szarkandi J.G."/>
            <person name="Papp V."/>
            <person name="Albert L."/>
            <person name="Andreopoulos W."/>
            <person name="Angelini C."/>
            <person name="Antonin V."/>
            <person name="Barry K.W."/>
            <person name="Bougher N.L."/>
            <person name="Buchanan P."/>
            <person name="Buyck B."/>
            <person name="Bense V."/>
            <person name="Catcheside P."/>
            <person name="Chovatia M."/>
            <person name="Cooper J."/>
            <person name="Damon W."/>
            <person name="Desjardin D."/>
            <person name="Finy P."/>
            <person name="Geml J."/>
            <person name="Haridas S."/>
            <person name="Hughes K."/>
            <person name="Justo A."/>
            <person name="Karasinski D."/>
            <person name="Kautmanova I."/>
            <person name="Kiss B."/>
            <person name="Kocsube S."/>
            <person name="Kotiranta H."/>
            <person name="LaButti K.M."/>
            <person name="Lechner B.E."/>
            <person name="Liimatainen K."/>
            <person name="Lipzen A."/>
            <person name="Lukacs Z."/>
            <person name="Mihaltcheva S."/>
            <person name="Morgado L.N."/>
            <person name="Niskanen T."/>
            <person name="Noordeloos M.E."/>
            <person name="Ohm R.A."/>
            <person name="Ortiz-Santana B."/>
            <person name="Ovrebo C."/>
            <person name="Racz N."/>
            <person name="Riley R."/>
            <person name="Savchenko A."/>
            <person name="Shiryaev A."/>
            <person name="Soop K."/>
            <person name="Spirin V."/>
            <person name="Szebenyi C."/>
            <person name="Tomsovsky M."/>
            <person name="Tulloss R.E."/>
            <person name="Uehling J."/>
            <person name="Grigoriev I.V."/>
            <person name="Vagvolgyi C."/>
            <person name="Papp T."/>
            <person name="Martin F.M."/>
            <person name="Miettinen O."/>
            <person name="Hibbett D.S."/>
            <person name="Nagy L.G."/>
        </authorList>
    </citation>
    <scope>NUCLEOTIDE SEQUENCE [LARGE SCALE GENOMIC DNA]</scope>
    <source>
        <strain evidence="1 2">CBS 166.37</strain>
    </source>
</reference>
<dbReference type="Proteomes" id="UP000308652">
    <property type="component" value="Unassembled WGS sequence"/>
</dbReference>
<organism evidence="1 2">
    <name type="scientific">Crucibulum laeve</name>
    <dbReference type="NCBI Taxonomy" id="68775"/>
    <lineage>
        <taxon>Eukaryota</taxon>
        <taxon>Fungi</taxon>
        <taxon>Dikarya</taxon>
        <taxon>Basidiomycota</taxon>
        <taxon>Agaricomycotina</taxon>
        <taxon>Agaricomycetes</taxon>
        <taxon>Agaricomycetidae</taxon>
        <taxon>Agaricales</taxon>
        <taxon>Agaricineae</taxon>
        <taxon>Nidulariaceae</taxon>
        <taxon>Crucibulum</taxon>
    </lineage>
</organism>
<evidence type="ECO:0000313" key="2">
    <source>
        <dbReference type="Proteomes" id="UP000308652"/>
    </source>
</evidence>
<dbReference type="STRING" id="68775.A0A5C3LL70"/>
<evidence type="ECO:0008006" key="3">
    <source>
        <dbReference type="Google" id="ProtNLM"/>
    </source>
</evidence>
<name>A0A5C3LL70_9AGAR</name>
<dbReference type="InterPro" id="IPR040521">
    <property type="entry name" value="KDZ"/>
</dbReference>
<proteinExistence type="predicted"/>
<keyword evidence="2" id="KW-1185">Reference proteome</keyword>
<dbReference type="AlphaFoldDB" id="A0A5C3LL70"/>
<evidence type="ECO:0000313" key="1">
    <source>
        <dbReference type="EMBL" id="TFK32656.1"/>
    </source>
</evidence>
<sequence>MTTPLDAFDGAFSLSDPVIETDQSAKTQTSETLRLFKEMLLMIVSEILSHEADPLLNTPYNQFPHRQPGNLSVVCPSYPEPHVNMEHGWQKTPPQFHHFNQKQEMLDGNHHNGKYAKNSDPGDISLFEGKSLMPLNSAYKEYLRNVPKAHWQEKSTCSHLNALNKQDQKKFKNMDITGIVNLQCSHVFIKASVDLQFGERFFIHQLKLNRLKHAHFRFANVDYALTLALQQHCHLDSLDNKFITSCNHLVSYDIACAYWVHVMERFEIKFPDLVPAVKKIHWLIPAVHMFNHKDNCIYIHAAAYTPLAGHFHSEMAEHYWAECNQLGPQT</sequence>